<reference evidence="2 3" key="1">
    <citation type="submission" date="2019-10" db="EMBL/GenBank/DDBJ databases">
        <title>Complete genome sequence of Variovorax paradoxus 5C-2.</title>
        <authorList>
            <person name="Gogoleva N.E."/>
            <person name="Balkin A.S."/>
        </authorList>
    </citation>
    <scope>NUCLEOTIDE SEQUENCE [LARGE SCALE GENOMIC DNA]</scope>
    <source>
        <strain evidence="2 3">5C-2</strain>
    </source>
</reference>
<proteinExistence type="predicted"/>
<evidence type="ECO:0000313" key="2">
    <source>
        <dbReference type="EMBL" id="QFZ84541.1"/>
    </source>
</evidence>
<dbReference type="AlphaFoldDB" id="A0A5Q0M4J4"/>
<feature type="region of interest" description="Disordered" evidence="1">
    <location>
        <begin position="52"/>
        <end position="71"/>
    </location>
</feature>
<dbReference type="Proteomes" id="UP000326780">
    <property type="component" value="Chromosome"/>
</dbReference>
<sequence length="88" mass="9065">MTSTVLKFLRPALQVAGVVKKPAPTTVDGVLGALQRTIVDLDAVREAKCAEADKHGSDAAESLSKSNAATREAARAAAVHEKLSALVA</sequence>
<evidence type="ECO:0008006" key="4">
    <source>
        <dbReference type="Google" id="ProtNLM"/>
    </source>
</evidence>
<gene>
    <name evidence="2" type="ORF">GFK26_18100</name>
</gene>
<evidence type="ECO:0000256" key="1">
    <source>
        <dbReference type="SAM" id="MobiDB-lite"/>
    </source>
</evidence>
<accession>A0A5Q0M4J4</accession>
<evidence type="ECO:0000313" key="3">
    <source>
        <dbReference type="Proteomes" id="UP000326780"/>
    </source>
</evidence>
<dbReference type="EMBL" id="CP045644">
    <property type="protein sequence ID" value="QFZ84541.1"/>
    <property type="molecule type" value="Genomic_DNA"/>
</dbReference>
<dbReference type="RefSeq" id="WP_153283160.1">
    <property type="nucleotide sequence ID" value="NZ_CP045644.1"/>
</dbReference>
<protein>
    <recommendedName>
        <fullName evidence="4">PspA/IM30 family protein</fullName>
    </recommendedName>
</protein>
<name>A0A5Q0M4J4_VARPD</name>
<organism evidence="2 3">
    <name type="scientific">Variovorax paradoxus</name>
    <dbReference type="NCBI Taxonomy" id="34073"/>
    <lineage>
        <taxon>Bacteria</taxon>
        <taxon>Pseudomonadati</taxon>
        <taxon>Pseudomonadota</taxon>
        <taxon>Betaproteobacteria</taxon>
        <taxon>Burkholderiales</taxon>
        <taxon>Comamonadaceae</taxon>
        <taxon>Variovorax</taxon>
    </lineage>
</organism>